<dbReference type="Proteomes" id="UP000320766">
    <property type="component" value="Unassembled WGS sequence"/>
</dbReference>
<comment type="caution">
    <text evidence="2">The sequence shown here is derived from an EMBL/GenBank/DDBJ whole genome shotgun (WGS) entry which is preliminary data.</text>
</comment>
<keyword evidence="1" id="KW-0472">Membrane</keyword>
<protein>
    <submittedName>
        <fullName evidence="2">Uncharacterized protein</fullName>
    </submittedName>
</protein>
<sequence length="97" mass="11062">MSIEIFFKGIKSYLKIERFVGKNLNVVANLRFAYVRTNLRFLSTALIQIFSTLLAYALIALLKAFYKMGILEIKRSLKYGVDSYHVSVPIAYSSSDV</sequence>
<organism evidence="2 3">
    <name type="scientific">Candidatus Methanolliviera hydrocarbonicum</name>
    <dbReference type="NCBI Taxonomy" id="2491085"/>
    <lineage>
        <taxon>Archaea</taxon>
        <taxon>Methanobacteriati</taxon>
        <taxon>Methanobacteriota</taxon>
        <taxon>Candidatus Methanoliparia</taxon>
        <taxon>Candidatus Methanoliparales</taxon>
        <taxon>Candidatus Methanollivieraceae</taxon>
        <taxon>Candidatus Methanolliviera</taxon>
    </lineage>
</organism>
<evidence type="ECO:0000313" key="3">
    <source>
        <dbReference type="Proteomes" id="UP000320766"/>
    </source>
</evidence>
<keyword evidence="1" id="KW-0812">Transmembrane</keyword>
<name>A0A520KUC6_9EURY</name>
<keyword evidence="1" id="KW-1133">Transmembrane helix</keyword>
<gene>
    <name evidence="2" type="ORF">EF807_08720</name>
</gene>
<reference evidence="2 3" key="1">
    <citation type="journal article" date="2019" name="Nat. Microbiol.">
        <title>Wide diversity of methane and short-chain alkane metabolisms in uncultured archaea.</title>
        <authorList>
            <person name="Borrel G."/>
            <person name="Adam P.S."/>
            <person name="McKay L.J."/>
            <person name="Chen L.X."/>
            <person name="Sierra-Garcia I.N."/>
            <person name="Sieber C.M."/>
            <person name="Letourneur Q."/>
            <person name="Ghozlane A."/>
            <person name="Andersen G.L."/>
            <person name="Li W.J."/>
            <person name="Hallam S.J."/>
            <person name="Muyzer G."/>
            <person name="de Oliveira V.M."/>
            <person name="Inskeep W.P."/>
            <person name="Banfield J.F."/>
            <person name="Gribaldo S."/>
        </authorList>
    </citation>
    <scope>NUCLEOTIDE SEQUENCE [LARGE SCALE GENOMIC DNA]</scope>
    <source>
        <strain evidence="2">NM1b</strain>
    </source>
</reference>
<evidence type="ECO:0000313" key="2">
    <source>
        <dbReference type="EMBL" id="RZN66179.1"/>
    </source>
</evidence>
<dbReference type="AlphaFoldDB" id="A0A520KUC6"/>
<accession>A0A520KUC6</accession>
<dbReference type="EMBL" id="RXIL01000170">
    <property type="protein sequence ID" value="RZN66179.1"/>
    <property type="molecule type" value="Genomic_DNA"/>
</dbReference>
<proteinExistence type="predicted"/>
<feature type="transmembrane region" description="Helical" evidence="1">
    <location>
        <begin position="45"/>
        <end position="66"/>
    </location>
</feature>
<evidence type="ECO:0000256" key="1">
    <source>
        <dbReference type="SAM" id="Phobius"/>
    </source>
</evidence>